<dbReference type="EMBL" id="CP111028">
    <property type="protein sequence ID" value="WAR31923.1"/>
    <property type="molecule type" value="Genomic_DNA"/>
</dbReference>
<keyword evidence="2" id="KW-1185">Reference proteome</keyword>
<evidence type="ECO:0000313" key="1">
    <source>
        <dbReference type="EMBL" id="WAR31923.1"/>
    </source>
</evidence>
<accession>A0ABY7GC00</accession>
<dbReference type="Proteomes" id="UP001164746">
    <property type="component" value="Chromosome 17"/>
</dbReference>
<gene>
    <name evidence="1" type="ORF">MAR_034465</name>
</gene>
<organism evidence="1 2">
    <name type="scientific">Mya arenaria</name>
    <name type="common">Soft-shell clam</name>
    <dbReference type="NCBI Taxonomy" id="6604"/>
    <lineage>
        <taxon>Eukaryota</taxon>
        <taxon>Metazoa</taxon>
        <taxon>Spiralia</taxon>
        <taxon>Lophotrochozoa</taxon>
        <taxon>Mollusca</taxon>
        <taxon>Bivalvia</taxon>
        <taxon>Autobranchia</taxon>
        <taxon>Heteroconchia</taxon>
        <taxon>Euheterodonta</taxon>
        <taxon>Imparidentia</taxon>
        <taxon>Neoheterodontei</taxon>
        <taxon>Myida</taxon>
        <taxon>Myoidea</taxon>
        <taxon>Myidae</taxon>
        <taxon>Mya</taxon>
    </lineage>
</organism>
<sequence length="65" mass="7668">MINKRHKSGDAMPSEIYGKLGCKYVRERLKDISSEIEQHKERINFHIDMCVFQAKSGFSRIVWPK</sequence>
<proteinExistence type="predicted"/>
<protein>
    <submittedName>
        <fullName evidence="1">Uncharacterized protein</fullName>
    </submittedName>
</protein>
<name>A0ABY7GC00_MYAAR</name>
<evidence type="ECO:0000313" key="2">
    <source>
        <dbReference type="Proteomes" id="UP001164746"/>
    </source>
</evidence>
<reference evidence="1" key="1">
    <citation type="submission" date="2022-11" db="EMBL/GenBank/DDBJ databases">
        <title>Centuries of genome instability and evolution in soft-shell clam transmissible cancer (bioRxiv).</title>
        <authorList>
            <person name="Hart S.F.M."/>
            <person name="Yonemitsu M.A."/>
            <person name="Giersch R.M."/>
            <person name="Beal B.F."/>
            <person name="Arriagada G."/>
            <person name="Davis B.W."/>
            <person name="Ostrander E.A."/>
            <person name="Goff S.P."/>
            <person name="Metzger M.J."/>
        </authorList>
    </citation>
    <scope>NUCLEOTIDE SEQUENCE</scope>
    <source>
        <strain evidence="1">MELC-2E11</strain>
        <tissue evidence="1">Siphon/mantle</tissue>
    </source>
</reference>